<evidence type="ECO:0000313" key="13">
    <source>
        <dbReference type="RefSeq" id="XP_052127866.1"/>
    </source>
</evidence>
<dbReference type="Proteomes" id="UP000504606">
    <property type="component" value="Unplaced"/>
</dbReference>
<evidence type="ECO:0000313" key="3">
    <source>
        <dbReference type="Proteomes" id="UP000504606"/>
    </source>
</evidence>
<dbReference type="RefSeq" id="XP_052127867.1">
    <property type="nucleotide sequence ID" value="XM_052271907.1"/>
</dbReference>
<evidence type="ECO:0000313" key="11">
    <source>
        <dbReference type="RefSeq" id="XP_052127864.1"/>
    </source>
</evidence>
<evidence type="ECO:0000313" key="5">
    <source>
        <dbReference type="RefSeq" id="XP_052127858.1"/>
    </source>
</evidence>
<dbReference type="RefSeq" id="XP_052127861.1">
    <property type="nucleotide sequence ID" value="XM_052271901.1"/>
</dbReference>
<feature type="chain" id="PRO_5044639541" evidence="2">
    <location>
        <begin position="22"/>
        <end position="193"/>
    </location>
</feature>
<keyword evidence="1 2" id="KW-0732">Signal</keyword>
<dbReference type="RefSeq" id="XP_052127864.1">
    <property type="nucleotide sequence ID" value="XM_052271904.1"/>
</dbReference>
<evidence type="ECO:0000313" key="4">
    <source>
        <dbReference type="RefSeq" id="XP_026288836.2"/>
    </source>
</evidence>
<evidence type="ECO:0000313" key="14">
    <source>
        <dbReference type="RefSeq" id="XP_052127867.1"/>
    </source>
</evidence>
<dbReference type="OrthoDB" id="6613763at2759"/>
<evidence type="ECO:0000313" key="10">
    <source>
        <dbReference type="RefSeq" id="XP_052127863.1"/>
    </source>
</evidence>
<dbReference type="RefSeq" id="XP_052127866.1">
    <property type="nucleotide sequence ID" value="XM_052271906.1"/>
</dbReference>
<name>A0A6J1TDB3_FRAOC</name>
<dbReference type="Gene3D" id="2.70.220.10">
    <property type="entry name" value="Ganglioside GM2 activator"/>
    <property type="match status" value="1"/>
</dbReference>
<evidence type="ECO:0000313" key="8">
    <source>
        <dbReference type="RefSeq" id="XP_052127861.1"/>
    </source>
</evidence>
<dbReference type="RefSeq" id="XP_052127859.1">
    <property type="nucleotide sequence ID" value="XM_052271899.1"/>
</dbReference>
<dbReference type="KEGG" id="foc:113213845"/>
<proteinExistence type="predicted"/>
<evidence type="ECO:0000313" key="9">
    <source>
        <dbReference type="RefSeq" id="XP_052127862.1"/>
    </source>
</evidence>
<keyword evidence="3" id="KW-1185">Reference proteome</keyword>
<evidence type="ECO:0000256" key="2">
    <source>
        <dbReference type="SAM" id="SignalP"/>
    </source>
</evidence>
<evidence type="ECO:0000313" key="6">
    <source>
        <dbReference type="RefSeq" id="XP_052127859.1"/>
    </source>
</evidence>
<gene>
    <name evidence="4 5 6 7 8 9 10 11 12 13 14" type="primary">LOC113213845</name>
</gene>
<dbReference type="RefSeq" id="XP_052127863.1">
    <property type="nucleotide sequence ID" value="XM_052271903.1"/>
</dbReference>
<feature type="signal peptide" evidence="2">
    <location>
        <begin position="1"/>
        <end position="21"/>
    </location>
</feature>
<sequence>MALILVALLTLLCQKVHHSNAFNSFAGPYIVVIEDRGAYSCELPNNHILWGWHWRTSHFNPNRPREKQLLTGNITGLNVTLDDSWSATVSMDSLSNNQWKENALVFPWKSKACTIFKQNIPSLYNIFYKKTEIKGECRFKPGVYTANNAPLDLVFPNFPILPYGRYRIRATAGKDENLFACFAVYGRVIPKMY</sequence>
<dbReference type="RefSeq" id="XP_026288836.2">
    <property type="nucleotide sequence ID" value="XM_026433051.2"/>
</dbReference>
<evidence type="ECO:0000313" key="7">
    <source>
        <dbReference type="RefSeq" id="XP_052127860.1"/>
    </source>
</evidence>
<dbReference type="RefSeq" id="XP_052127860.1">
    <property type="nucleotide sequence ID" value="XM_052271900.1"/>
</dbReference>
<accession>A0A6J1TDB3</accession>
<organism evidence="3 4">
    <name type="scientific">Frankliniella occidentalis</name>
    <name type="common">Western flower thrips</name>
    <name type="synonym">Euthrips occidentalis</name>
    <dbReference type="NCBI Taxonomy" id="133901"/>
    <lineage>
        <taxon>Eukaryota</taxon>
        <taxon>Metazoa</taxon>
        <taxon>Ecdysozoa</taxon>
        <taxon>Arthropoda</taxon>
        <taxon>Hexapoda</taxon>
        <taxon>Insecta</taxon>
        <taxon>Pterygota</taxon>
        <taxon>Neoptera</taxon>
        <taxon>Paraneoptera</taxon>
        <taxon>Thysanoptera</taxon>
        <taxon>Terebrantia</taxon>
        <taxon>Thripoidea</taxon>
        <taxon>Thripidae</taxon>
        <taxon>Frankliniella</taxon>
    </lineage>
</organism>
<dbReference type="AlphaFoldDB" id="A0A6J1TDB3"/>
<dbReference type="RefSeq" id="XP_052127865.1">
    <property type="nucleotide sequence ID" value="XM_052271905.1"/>
</dbReference>
<reference evidence="4 5" key="1">
    <citation type="submission" date="2025-04" db="UniProtKB">
        <authorList>
            <consortium name="RefSeq"/>
        </authorList>
    </citation>
    <scope>IDENTIFICATION</scope>
    <source>
        <tissue evidence="4 5">Whole organism</tissue>
    </source>
</reference>
<dbReference type="RefSeq" id="XP_052127858.1">
    <property type="nucleotide sequence ID" value="XM_052271898.1"/>
</dbReference>
<evidence type="ECO:0000313" key="12">
    <source>
        <dbReference type="RefSeq" id="XP_052127865.1"/>
    </source>
</evidence>
<dbReference type="GeneID" id="113213845"/>
<evidence type="ECO:0000256" key="1">
    <source>
        <dbReference type="ARBA" id="ARBA00022729"/>
    </source>
</evidence>
<dbReference type="RefSeq" id="XP_052127862.1">
    <property type="nucleotide sequence ID" value="XM_052271902.1"/>
</dbReference>
<dbReference type="InterPro" id="IPR036846">
    <property type="entry name" value="GM2-AP_sf"/>
</dbReference>
<protein>
    <submittedName>
        <fullName evidence="4 5">Uncharacterized protein LOC113213845 isoform X1</fullName>
    </submittedName>
</protein>